<evidence type="ECO:0000313" key="2">
    <source>
        <dbReference type="Proteomes" id="UP001146120"/>
    </source>
</evidence>
<name>A0AAV2ZCY0_9STRA</name>
<gene>
    <name evidence="1" type="ORF">N0F65_011648</name>
</gene>
<reference evidence="1" key="2">
    <citation type="journal article" date="2023" name="Microbiol Resour">
        <title>Decontamination and Annotation of the Draft Genome Sequence of the Oomycete Lagenidium giganteum ARSEF 373.</title>
        <authorList>
            <person name="Morgan W.R."/>
            <person name="Tartar A."/>
        </authorList>
    </citation>
    <scope>NUCLEOTIDE SEQUENCE</scope>
    <source>
        <strain evidence="1">ARSEF 373</strain>
    </source>
</reference>
<reference evidence="1" key="1">
    <citation type="submission" date="2022-11" db="EMBL/GenBank/DDBJ databases">
        <authorList>
            <person name="Morgan W.R."/>
            <person name="Tartar A."/>
        </authorList>
    </citation>
    <scope>NUCLEOTIDE SEQUENCE</scope>
    <source>
        <strain evidence="1">ARSEF 373</strain>
    </source>
</reference>
<keyword evidence="2" id="KW-1185">Reference proteome</keyword>
<evidence type="ECO:0000313" key="1">
    <source>
        <dbReference type="EMBL" id="DBA03289.1"/>
    </source>
</evidence>
<dbReference type="Proteomes" id="UP001146120">
    <property type="component" value="Unassembled WGS sequence"/>
</dbReference>
<comment type="caution">
    <text evidence="1">The sequence shown here is derived from an EMBL/GenBank/DDBJ whole genome shotgun (WGS) entry which is preliminary data.</text>
</comment>
<dbReference type="AlphaFoldDB" id="A0AAV2ZCY0"/>
<dbReference type="EMBL" id="DAKRPA010000021">
    <property type="protein sequence ID" value="DBA03289.1"/>
    <property type="molecule type" value="Genomic_DNA"/>
</dbReference>
<protein>
    <submittedName>
        <fullName evidence="1">Uncharacterized protein</fullName>
    </submittedName>
</protein>
<accession>A0AAV2ZCY0</accession>
<proteinExistence type="predicted"/>
<sequence length="104" mass="12002">MKIAMASVLSYPSCSRHIMESHCSPTDKKMIYMQNCSIALTRRIAHTISLQIERLFRKSQPTLIMNQSQRFLQHPLRLLQGLRIGESASFTEISLQRAATRRLK</sequence>
<organism evidence="1 2">
    <name type="scientific">Lagenidium giganteum</name>
    <dbReference type="NCBI Taxonomy" id="4803"/>
    <lineage>
        <taxon>Eukaryota</taxon>
        <taxon>Sar</taxon>
        <taxon>Stramenopiles</taxon>
        <taxon>Oomycota</taxon>
        <taxon>Peronosporomycetes</taxon>
        <taxon>Pythiales</taxon>
        <taxon>Pythiaceae</taxon>
    </lineage>
</organism>